<feature type="domain" description="Oligosaccharyl transferase STT3 N-terminal" evidence="15">
    <location>
        <begin position="82"/>
        <end position="395"/>
    </location>
</feature>
<evidence type="ECO:0000313" key="17">
    <source>
        <dbReference type="EMBL" id="NDY42174.1"/>
    </source>
</evidence>
<organism evidence="17 18">
    <name type="scientific">Dissulfurirhabdus thermomarina</name>
    <dbReference type="NCBI Taxonomy" id="1765737"/>
    <lineage>
        <taxon>Bacteria</taxon>
        <taxon>Deltaproteobacteria</taxon>
        <taxon>Dissulfurirhabdaceae</taxon>
        <taxon>Dissulfurirhabdus</taxon>
    </lineage>
</organism>
<comment type="pathway">
    <text evidence="4">Protein modification; protein glycosylation.</text>
</comment>
<dbReference type="Pfam" id="PF21436">
    <property type="entry name" value="STT3-PglB_core"/>
    <property type="match status" value="1"/>
</dbReference>
<keyword evidence="11 14" id="KW-1133">Transmembrane helix</keyword>
<dbReference type="PANTHER" id="PTHR13872:SF1">
    <property type="entry name" value="DOLICHYL-DIPHOSPHOOLIGOSACCHARIDE--PROTEIN GLYCOSYLTRANSFERASE SUBUNIT STT3B"/>
    <property type="match status" value="1"/>
</dbReference>
<feature type="transmembrane region" description="Helical" evidence="14">
    <location>
        <begin position="343"/>
        <end position="360"/>
    </location>
</feature>
<feature type="transmembrane region" description="Helical" evidence="14">
    <location>
        <begin position="146"/>
        <end position="167"/>
    </location>
</feature>
<feature type="transmembrane region" description="Helical" evidence="14">
    <location>
        <begin position="174"/>
        <end position="191"/>
    </location>
</feature>
<evidence type="ECO:0000259" key="15">
    <source>
        <dbReference type="Pfam" id="PF02516"/>
    </source>
</evidence>
<feature type="transmembrane region" description="Helical" evidence="14">
    <location>
        <begin position="414"/>
        <end position="432"/>
    </location>
</feature>
<evidence type="ECO:0000256" key="5">
    <source>
        <dbReference type="ARBA" id="ARBA00010810"/>
    </source>
</evidence>
<comment type="subcellular location">
    <subcellularLocation>
        <location evidence="3">Endomembrane system</location>
        <topology evidence="3">Multi-pass membrane protein</topology>
    </subcellularLocation>
</comment>
<dbReference type="GO" id="GO:0012505">
    <property type="term" value="C:endomembrane system"/>
    <property type="evidence" value="ECO:0007669"/>
    <property type="project" value="UniProtKB-SubCell"/>
</dbReference>
<keyword evidence="18" id="KW-1185">Reference proteome</keyword>
<dbReference type="InterPro" id="IPR003674">
    <property type="entry name" value="Oligo_trans_STT3"/>
</dbReference>
<dbReference type="InterPro" id="IPR048999">
    <property type="entry name" value="STT3-PglB_core"/>
</dbReference>
<evidence type="ECO:0000259" key="16">
    <source>
        <dbReference type="Pfam" id="PF21436"/>
    </source>
</evidence>
<feature type="transmembrane region" description="Helical" evidence="14">
    <location>
        <begin position="274"/>
        <end position="294"/>
    </location>
</feature>
<evidence type="ECO:0000256" key="12">
    <source>
        <dbReference type="ARBA" id="ARBA00023136"/>
    </source>
</evidence>
<evidence type="ECO:0000256" key="11">
    <source>
        <dbReference type="ARBA" id="ARBA00022989"/>
    </source>
</evidence>
<feature type="transmembrane region" description="Helical" evidence="14">
    <location>
        <begin position="389"/>
        <end position="407"/>
    </location>
</feature>
<dbReference type="PANTHER" id="PTHR13872">
    <property type="entry name" value="DOLICHYL-DIPHOSPHOOLIGOSACCHARIDE--PROTEIN GLYCOSYLTRANSFERASE SUBUNIT"/>
    <property type="match status" value="1"/>
</dbReference>
<dbReference type="AlphaFoldDB" id="A0A6N9TR08"/>
<evidence type="ECO:0000256" key="10">
    <source>
        <dbReference type="ARBA" id="ARBA00022842"/>
    </source>
</evidence>
<evidence type="ECO:0000256" key="3">
    <source>
        <dbReference type="ARBA" id="ARBA00004127"/>
    </source>
</evidence>
<feature type="transmembrane region" description="Helical" evidence="14">
    <location>
        <begin position="227"/>
        <end position="244"/>
    </location>
</feature>
<protein>
    <recommendedName>
        <fullName evidence="19">Glycosyltransferase RgtA/B/C/D-like domain-containing protein</fullName>
    </recommendedName>
</protein>
<dbReference type="Proteomes" id="UP000469346">
    <property type="component" value="Unassembled WGS sequence"/>
</dbReference>
<keyword evidence="13" id="KW-0464">Manganese</keyword>
<evidence type="ECO:0000256" key="1">
    <source>
        <dbReference type="ARBA" id="ARBA00001936"/>
    </source>
</evidence>
<dbReference type="GO" id="GO:0016020">
    <property type="term" value="C:membrane"/>
    <property type="evidence" value="ECO:0007669"/>
    <property type="project" value="InterPro"/>
</dbReference>
<comment type="caution">
    <text evidence="17">The sequence shown here is derived from an EMBL/GenBank/DDBJ whole genome shotgun (WGS) entry which is preliminary data.</text>
</comment>
<sequence length="748" mass="83199">MTARKAKRRVRAEATPAAPVGGGGGAGGLGLARLAEALVGLAGRHRRWCEALALVFALAVGFAVRIEDYWDWQAQPERALYKGEALLTTFDGYYYLSLTRDLLEGTYAPMNEKRAVPDLVPRPMPPPMLPVVAAGVVKLTGASLNWTGAVLPAVLGLFLAFPLYGLGRYYGGPVMGWTAALVGLLSNYYVYRSSLGWFDTDCLNVTWATAVVYFFLRFGVERGRRRYGYFAGGLAVFAAFLWWWDGTPQVVAAICLVPLVTALAFFYRPERREGLVFAGCLAALAALALAVFGIDLPARIYHAVSAQYHYIAKDTGGAFPNIGVTISEQARPTFMEVVFKTTGSLPAFLLSLAGLGWLFWRRPEESLFLSVPVLLGGLSFLFAKRFLIFLAPVNALGLGYLVYAIWWLRRRWPLTALAAPVLVLFLSYPAFMKGWEKDFWPKEPPHLIAGMEAAGEKTPPRALIWAWWDHGYPMIYWSRRGTMNDGMVHSGERSVYNGLPMATDDPRLSANFMRFYAARGLRGIQRFYEAAGGPAKGFPLLKRVLAAGPEEAGKILADAALRPVQGLQGVPDWLAFFFPAEAPPVYLFLDWRLMKTYYWWYWLGSWDPARRDGYHPKFREFYGIRLDGDVLTGGGGLRADLRKGEAAWSGGWRVRLSQAVVCDTRQARGLRYKDHPKGFSLEAFLPGGFGAVMDLPISVSVFNRLFVRHTYQSRYFRPVILNAPSHQLWEVIGEVYRPEAGKAAPAGR</sequence>
<dbReference type="RefSeq" id="WP_163298320.1">
    <property type="nucleotide sequence ID" value="NZ_JAAGRR010000039.1"/>
</dbReference>
<feature type="domain" description="STT3/PglB/AglB core" evidence="16">
    <location>
        <begin position="463"/>
        <end position="516"/>
    </location>
</feature>
<evidence type="ECO:0000256" key="4">
    <source>
        <dbReference type="ARBA" id="ARBA00004922"/>
    </source>
</evidence>
<evidence type="ECO:0000256" key="9">
    <source>
        <dbReference type="ARBA" id="ARBA00022723"/>
    </source>
</evidence>
<keyword evidence="9" id="KW-0479">Metal-binding</keyword>
<evidence type="ECO:0000256" key="6">
    <source>
        <dbReference type="ARBA" id="ARBA00022676"/>
    </source>
</evidence>
<evidence type="ECO:0008006" key="19">
    <source>
        <dbReference type="Google" id="ProtNLM"/>
    </source>
</evidence>
<evidence type="ECO:0000256" key="13">
    <source>
        <dbReference type="ARBA" id="ARBA00023211"/>
    </source>
</evidence>
<dbReference type="Gene3D" id="3.40.1380.40">
    <property type="match status" value="1"/>
</dbReference>
<dbReference type="InterPro" id="IPR048307">
    <property type="entry name" value="STT3_N"/>
</dbReference>
<keyword evidence="7" id="KW-0808">Transferase</keyword>
<keyword evidence="8 14" id="KW-0812">Transmembrane</keyword>
<evidence type="ECO:0000256" key="7">
    <source>
        <dbReference type="ARBA" id="ARBA00022679"/>
    </source>
</evidence>
<dbReference type="EMBL" id="JAAGRR010000039">
    <property type="protein sequence ID" value="NDY42174.1"/>
    <property type="molecule type" value="Genomic_DNA"/>
</dbReference>
<accession>A0A6N9TR08</accession>
<comment type="cofactor">
    <cofactor evidence="1">
        <name>Mn(2+)</name>
        <dbReference type="ChEBI" id="CHEBI:29035"/>
    </cofactor>
</comment>
<feature type="transmembrane region" description="Helical" evidence="14">
    <location>
        <begin position="250"/>
        <end position="267"/>
    </location>
</feature>
<comment type="similarity">
    <text evidence="5">Belongs to the STT3 family.</text>
</comment>
<dbReference type="GO" id="GO:0004576">
    <property type="term" value="F:oligosaccharyl transferase activity"/>
    <property type="evidence" value="ECO:0007669"/>
    <property type="project" value="InterPro"/>
</dbReference>
<comment type="cofactor">
    <cofactor evidence="2">
        <name>Mg(2+)</name>
        <dbReference type="ChEBI" id="CHEBI:18420"/>
    </cofactor>
</comment>
<evidence type="ECO:0000313" key="18">
    <source>
        <dbReference type="Proteomes" id="UP000469346"/>
    </source>
</evidence>
<evidence type="ECO:0000256" key="8">
    <source>
        <dbReference type="ARBA" id="ARBA00022692"/>
    </source>
</evidence>
<dbReference type="UniPathway" id="UPA00378"/>
<evidence type="ECO:0000256" key="14">
    <source>
        <dbReference type="SAM" id="Phobius"/>
    </source>
</evidence>
<dbReference type="Pfam" id="PF02516">
    <property type="entry name" value="STT3"/>
    <property type="match status" value="1"/>
</dbReference>
<keyword evidence="6" id="KW-0328">Glycosyltransferase</keyword>
<name>A0A6N9TR08_DISTH</name>
<evidence type="ECO:0000256" key="2">
    <source>
        <dbReference type="ARBA" id="ARBA00001946"/>
    </source>
</evidence>
<keyword evidence="12 14" id="KW-0472">Membrane</keyword>
<feature type="transmembrane region" description="Helical" evidence="14">
    <location>
        <begin position="367"/>
        <end position="383"/>
    </location>
</feature>
<dbReference type="GO" id="GO:0046872">
    <property type="term" value="F:metal ion binding"/>
    <property type="evidence" value="ECO:0007669"/>
    <property type="project" value="UniProtKB-KW"/>
</dbReference>
<proteinExistence type="inferred from homology"/>
<keyword evidence="10" id="KW-0460">Magnesium</keyword>
<reference evidence="17 18" key="1">
    <citation type="submission" date="2020-02" db="EMBL/GenBank/DDBJ databases">
        <title>Comparative genomics of sulfur disproportionating microorganisms.</title>
        <authorList>
            <person name="Ward L.M."/>
            <person name="Bertran E."/>
            <person name="Johnston D.T."/>
        </authorList>
    </citation>
    <scope>NUCLEOTIDE SEQUENCE [LARGE SCALE GENOMIC DNA]</scope>
    <source>
        <strain evidence="17 18">DSM 100025</strain>
    </source>
</reference>
<gene>
    <name evidence="17" type="ORF">G3N55_04850</name>
</gene>